<evidence type="ECO:0000313" key="3">
    <source>
        <dbReference type="Proteomes" id="UP000282311"/>
    </source>
</evidence>
<dbReference type="Proteomes" id="UP000282311">
    <property type="component" value="Unassembled WGS sequence"/>
</dbReference>
<keyword evidence="3" id="KW-1185">Reference proteome</keyword>
<feature type="transmembrane region" description="Helical" evidence="1">
    <location>
        <begin position="7"/>
        <end position="24"/>
    </location>
</feature>
<evidence type="ECO:0000313" key="2">
    <source>
        <dbReference type="EMBL" id="RKN86057.1"/>
    </source>
</evidence>
<dbReference type="EMBL" id="RBAH01000002">
    <property type="protein sequence ID" value="RKN86057.1"/>
    <property type="molecule type" value="Genomic_DNA"/>
</dbReference>
<reference evidence="2 3" key="1">
    <citation type="journal article" date="2007" name="Int. J. Syst. Evol. Microbiol.">
        <title>Paenibacillus ginsengarvi sp. nov., isolated from soil from ginseng cultivation.</title>
        <authorList>
            <person name="Yoon M.H."/>
            <person name="Ten L.N."/>
            <person name="Im W.T."/>
        </authorList>
    </citation>
    <scope>NUCLEOTIDE SEQUENCE [LARGE SCALE GENOMIC DNA]</scope>
    <source>
        <strain evidence="2 3">KCTC 13059</strain>
    </source>
</reference>
<proteinExistence type="predicted"/>
<sequence>MGIAFRLGYAAVMVWLIYVMYAILHVDAWNDDNRATVGIFVALAGLVLFPVYFVLVYILGRLVRMKE</sequence>
<protein>
    <submittedName>
        <fullName evidence="2">Uncharacterized protein</fullName>
    </submittedName>
</protein>
<keyword evidence="1" id="KW-1133">Transmembrane helix</keyword>
<comment type="caution">
    <text evidence="2">The sequence shown here is derived from an EMBL/GenBank/DDBJ whole genome shotgun (WGS) entry which is preliminary data.</text>
</comment>
<dbReference type="AlphaFoldDB" id="A0A3B0CP95"/>
<gene>
    <name evidence="2" type="ORF">D7M11_03325</name>
</gene>
<evidence type="ECO:0000256" key="1">
    <source>
        <dbReference type="SAM" id="Phobius"/>
    </source>
</evidence>
<accession>A0A3B0CP95</accession>
<organism evidence="2 3">
    <name type="scientific">Paenibacillus ginsengarvi</name>
    <dbReference type="NCBI Taxonomy" id="400777"/>
    <lineage>
        <taxon>Bacteria</taxon>
        <taxon>Bacillati</taxon>
        <taxon>Bacillota</taxon>
        <taxon>Bacilli</taxon>
        <taxon>Bacillales</taxon>
        <taxon>Paenibacillaceae</taxon>
        <taxon>Paenibacillus</taxon>
    </lineage>
</organism>
<keyword evidence="1" id="KW-0472">Membrane</keyword>
<feature type="transmembrane region" description="Helical" evidence="1">
    <location>
        <begin position="36"/>
        <end position="59"/>
    </location>
</feature>
<dbReference type="OrthoDB" id="9986561at2"/>
<keyword evidence="1" id="KW-0812">Transmembrane</keyword>
<name>A0A3B0CP95_9BACL</name>